<evidence type="ECO:0000313" key="2">
    <source>
        <dbReference type="EMBL" id="BDD08465.1"/>
    </source>
</evidence>
<keyword evidence="3" id="KW-1185">Reference proteome</keyword>
<dbReference type="InterPro" id="IPR016032">
    <property type="entry name" value="Sig_transdc_resp-reg_C-effctor"/>
</dbReference>
<dbReference type="AlphaFoldDB" id="A0AAU9CGW1"/>
<protein>
    <recommendedName>
        <fullName evidence="1">Transposase IS30-like HTH domain-containing protein</fullName>
    </recommendedName>
</protein>
<name>A0AAU9CGW1_9BACT</name>
<dbReference type="GO" id="GO:0004803">
    <property type="term" value="F:transposase activity"/>
    <property type="evidence" value="ECO:0007669"/>
    <property type="project" value="TreeGrafter"/>
</dbReference>
<dbReference type="GO" id="GO:0032196">
    <property type="term" value="P:transposition"/>
    <property type="evidence" value="ECO:0007669"/>
    <property type="project" value="TreeGrafter"/>
</dbReference>
<dbReference type="InterPro" id="IPR051917">
    <property type="entry name" value="Transposase-Integrase"/>
</dbReference>
<dbReference type="RefSeq" id="WP_338393725.1">
    <property type="nucleotide sequence ID" value="NZ_AP025314.1"/>
</dbReference>
<dbReference type="InterPro" id="IPR025246">
    <property type="entry name" value="IS30-like_HTH"/>
</dbReference>
<dbReference type="PANTHER" id="PTHR10948:SF23">
    <property type="entry name" value="TRANSPOSASE INSI FOR INSERTION SEQUENCE ELEMENT IS30A-RELATED"/>
    <property type="match status" value="1"/>
</dbReference>
<dbReference type="GO" id="GO:0006355">
    <property type="term" value="P:regulation of DNA-templated transcription"/>
    <property type="evidence" value="ECO:0007669"/>
    <property type="project" value="InterPro"/>
</dbReference>
<proteinExistence type="predicted"/>
<dbReference type="SUPFAM" id="SSF46894">
    <property type="entry name" value="C-terminal effector domain of the bipartite response regulators"/>
    <property type="match status" value="1"/>
</dbReference>
<dbReference type="Proteomes" id="UP001348817">
    <property type="component" value="Chromosome"/>
</dbReference>
<sequence>MGYSQLTYREREFLMILKGHGHSIRKIAEALHRSPSTVSRELERNSLHGEYNAITANRLSQARKRWGGHFRNGEHSQWFKDLRSRWFQFRKLPRTHIAWRSDLNEYFRHRSEPIHFLMNILYPRSRSLFKRKDKPWHFLQMNELAELLMEKLDEEKKATLTRQKRVVSIGEYHRRHKGKPLSQKRNPIFPQTFEKLHDYNLASTG</sequence>
<dbReference type="KEGG" id="fax:FUAX_08970"/>
<dbReference type="PANTHER" id="PTHR10948">
    <property type="entry name" value="TRANSPOSASE"/>
    <property type="match status" value="1"/>
</dbReference>
<gene>
    <name evidence="2" type="ORF">FUAX_08970</name>
</gene>
<dbReference type="GO" id="GO:0003677">
    <property type="term" value="F:DNA binding"/>
    <property type="evidence" value="ECO:0007669"/>
    <property type="project" value="InterPro"/>
</dbReference>
<dbReference type="EMBL" id="AP025314">
    <property type="protein sequence ID" value="BDD08465.1"/>
    <property type="molecule type" value="Genomic_DNA"/>
</dbReference>
<dbReference type="Pfam" id="PF13936">
    <property type="entry name" value="HTH_38"/>
    <property type="match status" value="1"/>
</dbReference>
<evidence type="ECO:0000259" key="1">
    <source>
        <dbReference type="Pfam" id="PF13936"/>
    </source>
</evidence>
<organism evidence="2 3">
    <name type="scientific">Fulvitalea axinellae</name>
    <dbReference type="NCBI Taxonomy" id="1182444"/>
    <lineage>
        <taxon>Bacteria</taxon>
        <taxon>Pseudomonadati</taxon>
        <taxon>Bacteroidota</taxon>
        <taxon>Cytophagia</taxon>
        <taxon>Cytophagales</taxon>
        <taxon>Persicobacteraceae</taxon>
        <taxon>Fulvitalea</taxon>
    </lineage>
</organism>
<dbReference type="Gene3D" id="1.10.10.60">
    <property type="entry name" value="Homeodomain-like"/>
    <property type="match status" value="1"/>
</dbReference>
<reference evidence="2 3" key="1">
    <citation type="submission" date="2021-12" db="EMBL/GenBank/DDBJ databases">
        <title>Genome sequencing of bacteria with rrn-lacking chromosome and rrn-plasmid.</title>
        <authorList>
            <person name="Anda M."/>
            <person name="Iwasaki W."/>
        </authorList>
    </citation>
    <scope>NUCLEOTIDE SEQUENCE [LARGE SCALE GENOMIC DNA]</scope>
    <source>
        <strain evidence="2 3">DSM 100852</strain>
    </source>
</reference>
<accession>A0AAU9CGW1</accession>
<dbReference type="GO" id="GO:0005829">
    <property type="term" value="C:cytosol"/>
    <property type="evidence" value="ECO:0007669"/>
    <property type="project" value="TreeGrafter"/>
</dbReference>
<evidence type="ECO:0000313" key="3">
    <source>
        <dbReference type="Proteomes" id="UP001348817"/>
    </source>
</evidence>
<feature type="domain" description="Transposase IS30-like HTH" evidence="1">
    <location>
        <begin position="3"/>
        <end position="45"/>
    </location>
</feature>